<sequence length="360" mass="40273">MADVLTQQQPQPIVFGQKPIRVEFRRDNMPGLELSELPTFQSPVFDPAVHLCYTPGGSQRSISDLGVTNDRKISNIGCALPFPLFTEEAVDIMRAELLCGKVFDNCAFSSNIVGKGSTQVRGWTKQYGPFTDAAWKHPATIKAVNEMAGIDLVPVFDYEIAHANVAFKSQEERTQDAAKIAYRKAHPESEAEDYENGSAVLGWHFDSYPFVCVLMLSDTTNMIGGETVIHSDDGQISRVPDPKKGSVAVLQGRVIEHLASKPIGGTERITFVTSYRARDPLVRDDSVLTTVSPISDKNELYTDWVEYRMKLLSDRLLALGAKVREGRNAGENFNLDAVRQYLVEQENYIKRTYKEMNNWD</sequence>
<reference evidence="1 2" key="1">
    <citation type="journal article" date="2020" name="Front. Microbiol.">
        <title>Phenotypic and Genetic Characterization of the Cheese Ripening Yeast Geotrichum candidum.</title>
        <authorList>
            <person name="Perkins V."/>
            <person name="Vignola S."/>
            <person name="Lessard M.H."/>
            <person name="Plante P.L."/>
            <person name="Corbeil J."/>
            <person name="Dugat-Bony E."/>
            <person name="Frenette M."/>
            <person name="Labrie S."/>
        </authorList>
    </citation>
    <scope>NUCLEOTIDE SEQUENCE [LARGE SCALE GENOMIC DNA]</scope>
    <source>
        <strain evidence="1 2">LMA-1147</strain>
    </source>
</reference>
<comment type="caution">
    <text evidence="1">The sequence shown here is derived from an EMBL/GenBank/DDBJ whole genome shotgun (WGS) entry which is preliminary data.</text>
</comment>
<accession>A0ACB6V536</accession>
<evidence type="ECO:0000313" key="1">
    <source>
        <dbReference type="EMBL" id="KAF5098188.1"/>
    </source>
</evidence>
<name>A0ACB6V536_9ASCO</name>
<protein>
    <submittedName>
        <fullName evidence="1">Uncharacterized protein</fullName>
    </submittedName>
</protein>
<gene>
    <name evidence="1" type="ORF">D0Z00_002136</name>
</gene>
<organism evidence="1 2">
    <name type="scientific">Geotrichum galactomycetum</name>
    <dbReference type="NCBI Taxonomy" id="27317"/>
    <lineage>
        <taxon>Eukaryota</taxon>
        <taxon>Fungi</taxon>
        <taxon>Dikarya</taxon>
        <taxon>Ascomycota</taxon>
        <taxon>Saccharomycotina</taxon>
        <taxon>Dipodascomycetes</taxon>
        <taxon>Dipodascales</taxon>
        <taxon>Dipodascaceae</taxon>
        <taxon>Geotrichum</taxon>
    </lineage>
</organism>
<dbReference type="EMBL" id="QVQA01000051">
    <property type="protein sequence ID" value="KAF5098188.1"/>
    <property type="molecule type" value="Genomic_DNA"/>
</dbReference>
<dbReference type="Proteomes" id="UP000744676">
    <property type="component" value="Unassembled WGS sequence"/>
</dbReference>
<evidence type="ECO:0000313" key="2">
    <source>
        <dbReference type="Proteomes" id="UP000744676"/>
    </source>
</evidence>
<keyword evidence="2" id="KW-1185">Reference proteome</keyword>
<proteinExistence type="predicted"/>